<feature type="region of interest" description="Disordered" evidence="1">
    <location>
        <begin position="487"/>
        <end position="519"/>
    </location>
</feature>
<organism evidence="3 4">
    <name type="scientific">Ooceraea biroi</name>
    <name type="common">Clonal raider ant</name>
    <name type="synonym">Cerapachys biroi</name>
    <dbReference type="NCBI Taxonomy" id="2015173"/>
    <lineage>
        <taxon>Eukaryota</taxon>
        <taxon>Metazoa</taxon>
        <taxon>Ecdysozoa</taxon>
        <taxon>Arthropoda</taxon>
        <taxon>Hexapoda</taxon>
        <taxon>Insecta</taxon>
        <taxon>Pterygota</taxon>
        <taxon>Neoptera</taxon>
        <taxon>Endopterygota</taxon>
        <taxon>Hymenoptera</taxon>
        <taxon>Apocrita</taxon>
        <taxon>Aculeata</taxon>
        <taxon>Formicoidea</taxon>
        <taxon>Formicidae</taxon>
        <taxon>Dorylinae</taxon>
        <taxon>Ooceraea</taxon>
    </lineage>
</organism>
<reference evidence="3 4" key="1">
    <citation type="journal article" date="2014" name="Curr. Biol.">
        <title>The genome of the clonal raider ant Cerapachys biroi.</title>
        <authorList>
            <person name="Oxley P.R."/>
            <person name="Ji L."/>
            <person name="Fetter-Pruneda I."/>
            <person name="McKenzie S.K."/>
            <person name="Li C."/>
            <person name="Hu H."/>
            <person name="Zhang G."/>
            <person name="Kronauer D.J."/>
        </authorList>
    </citation>
    <scope>NUCLEOTIDE SEQUENCE [LARGE SCALE GENOMIC DNA]</scope>
</reference>
<evidence type="ECO:0000313" key="3">
    <source>
        <dbReference type="EMBL" id="EZA61648.1"/>
    </source>
</evidence>
<feature type="transmembrane region" description="Helical" evidence="2">
    <location>
        <begin position="6"/>
        <end position="27"/>
    </location>
</feature>
<protein>
    <submittedName>
        <fullName evidence="3">Uncharacterized protein</fullName>
    </submittedName>
</protein>
<evidence type="ECO:0000256" key="1">
    <source>
        <dbReference type="SAM" id="MobiDB-lite"/>
    </source>
</evidence>
<dbReference type="Proteomes" id="UP000053097">
    <property type="component" value="Unassembled WGS sequence"/>
</dbReference>
<name>A0A026X0R5_OOCBI</name>
<feature type="transmembrane region" description="Helical" evidence="2">
    <location>
        <begin position="125"/>
        <end position="147"/>
    </location>
</feature>
<keyword evidence="2" id="KW-0472">Membrane</keyword>
<keyword evidence="2" id="KW-0812">Transmembrane</keyword>
<feature type="transmembrane region" description="Helical" evidence="2">
    <location>
        <begin position="39"/>
        <end position="61"/>
    </location>
</feature>
<feature type="region of interest" description="Disordered" evidence="1">
    <location>
        <begin position="183"/>
        <end position="205"/>
    </location>
</feature>
<feature type="compositionally biased region" description="Basic and acidic residues" evidence="1">
    <location>
        <begin position="631"/>
        <end position="640"/>
    </location>
</feature>
<proteinExistence type="predicted"/>
<feature type="transmembrane region" description="Helical" evidence="2">
    <location>
        <begin position="556"/>
        <end position="576"/>
    </location>
</feature>
<feature type="transmembrane region" description="Helical" evidence="2">
    <location>
        <begin position="688"/>
        <end position="710"/>
    </location>
</feature>
<dbReference type="EMBL" id="KK107052">
    <property type="protein sequence ID" value="EZA61648.1"/>
    <property type="molecule type" value="Genomic_DNA"/>
</dbReference>
<dbReference type="AlphaFoldDB" id="A0A026X0R5"/>
<feature type="region of interest" description="Disordered" evidence="1">
    <location>
        <begin position="630"/>
        <end position="651"/>
    </location>
</feature>
<feature type="region of interest" description="Disordered" evidence="1">
    <location>
        <begin position="428"/>
        <end position="456"/>
    </location>
</feature>
<evidence type="ECO:0000256" key="2">
    <source>
        <dbReference type="SAM" id="Phobius"/>
    </source>
</evidence>
<feature type="compositionally biased region" description="Polar residues" evidence="1">
    <location>
        <begin position="432"/>
        <end position="444"/>
    </location>
</feature>
<dbReference type="OMA" id="NFPMNDF"/>
<feature type="compositionally biased region" description="Basic and acidic residues" evidence="1">
    <location>
        <begin position="493"/>
        <end position="506"/>
    </location>
</feature>
<dbReference type="OrthoDB" id="7692551at2759"/>
<feature type="transmembrane region" description="Helical" evidence="2">
    <location>
        <begin position="235"/>
        <end position="256"/>
    </location>
</feature>
<evidence type="ECO:0000313" key="4">
    <source>
        <dbReference type="Proteomes" id="UP000053097"/>
    </source>
</evidence>
<accession>A0A026X0R5</accession>
<sequence>MHPAVLGATGYVLLLSSFVTLLILLWLRCKRQKKKSPFYVLSISDALSAALTGIILLVNHIETGIKMNYNWQTTGVGDRTANRTWTLESQSQHQLPPLQIDDPREAVVDNTDLDVSLTCDMKDVLMQYGMLLAALANAFVSLLTLVVQCNLSAACVKQRYASIIESLTDDTRLDSKVTRITCRERGTTTDEQESESRQQSNIDTTERSNGVQGFVQRMVEISKFQVLKGDNERPVGYLVTAHWLVPFLVVGILYFAEYDDMNAARHTEAIECIFESNFPMNDFCVFLDAENSSKTANSIAHVTLGNNYPLDEELLNQSKPSNVEINQIVSKVQDIVRTVLNYTRDSAVNVENINFRDNSSESRNITKYVVNDAVIYRENDTSIDAVIQTLYGTLMDHDVSIYNTNNNNKCFNQNLISLFHDLPKAAAKEKNPTGNLGNVPQISTESKHDSYQGTTDTPIVRNATLASNNEIYNDIIKRIQAASAHSSAAQNHYDSRDNGKQPERNGLRKPHSIRHLSPSETDRFNQYINSVTRRDSEVNLQRAINKCLLSMKFLKLHLLALSFTIYFLPILLSCILQVRGRHVCKSALAMLKANVDLASTLLRSNSNEEKISKSFLKFWLSVNDKKARRRSSVEESDAPRQEPGFTQSCSNGADVEAMSECHETHTRTQSQNTLEIDSMVRILDTVKLSLILCVLLWTPIFLETLLRAFSCTQAPRWWNSVTFSSAVSFGIVRNALNISIMRIQEVCDNAGAKENKVHPIK</sequence>
<keyword evidence="2" id="KW-1133">Transmembrane helix</keyword>
<gene>
    <name evidence="3" type="ORF">X777_11581</name>
</gene>
<keyword evidence="4" id="KW-1185">Reference proteome</keyword>